<feature type="compositionally biased region" description="Low complexity" evidence="1">
    <location>
        <begin position="82"/>
        <end position="93"/>
    </location>
</feature>
<protein>
    <submittedName>
        <fullName evidence="2">Uncharacterized protein</fullName>
    </submittedName>
</protein>
<proteinExistence type="predicted"/>
<organism evidence="2 3">
    <name type="scientific">Aporhodopirellula rubra</name>
    <dbReference type="NCBI Taxonomy" id="980271"/>
    <lineage>
        <taxon>Bacteria</taxon>
        <taxon>Pseudomonadati</taxon>
        <taxon>Planctomycetota</taxon>
        <taxon>Planctomycetia</taxon>
        <taxon>Pirellulales</taxon>
        <taxon>Pirellulaceae</taxon>
        <taxon>Aporhodopirellula</taxon>
    </lineage>
</organism>
<keyword evidence="3" id="KW-1185">Reference proteome</keyword>
<evidence type="ECO:0000313" key="2">
    <source>
        <dbReference type="EMBL" id="MBB3205178.1"/>
    </source>
</evidence>
<gene>
    <name evidence="2" type="ORF">FHS27_000945</name>
</gene>
<dbReference type="Proteomes" id="UP000536179">
    <property type="component" value="Unassembled WGS sequence"/>
</dbReference>
<evidence type="ECO:0000256" key="1">
    <source>
        <dbReference type="SAM" id="MobiDB-lite"/>
    </source>
</evidence>
<name>A0A7W5H4H5_9BACT</name>
<sequence length="102" mass="11198">MRMNRRQWIAASARWSLASVIGVVGWVLTRRRLQAGCSHTLSACRDCVQVSRCVLPAATLERAKLARKANEQSASLRAKGFTETGATATNATAVREGRDRVR</sequence>
<dbReference type="EMBL" id="JACHXU010000002">
    <property type="protein sequence ID" value="MBB3205178.1"/>
    <property type="molecule type" value="Genomic_DNA"/>
</dbReference>
<feature type="region of interest" description="Disordered" evidence="1">
    <location>
        <begin position="80"/>
        <end position="102"/>
    </location>
</feature>
<reference evidence="2 3" key="1">
    <citation type="submission" date="2020-08" db="EMBL/GenBank/DDBJ databases">
        <title>Genomic Encyclopedia of Type Strains, Phase III (KMG-III): the genomes of soil and plant-associated and newly described type strains.</title>
        <authorList>
            <person name="Whitman W."/>
        </authorList>
    </citation>
    <scope>NUCLEOTIDE SEQUENCE [LARGE SCALE GENOMIC DNA]</scope>
    <source>
        <strain evidence="2 3">CECT 8075</strain>
    </source>
</reference>
<evidence type="ECO:0000313" key="3">
    <source>
        <dbReference type="Proteomes" id="UP000536179"/>
    </source>
</evidence>
<accession>A0A7W5H4H5</accession>
<dbReference type="AlphaFoldDB" id="A0A7W5H4H5"/>
<comment type="caution">
    <text evidence="2">The sequence shown here is derived from an EMBL/GenBank/DDBJ whole genome shotgun (WGS) entry which is preliminary data.</text>
</comment>